<dbReference type="PATRIC" id="fig|1125630.4.peg.5213"/>
<accession>A0A0H3H0M6</accession>
<name>A0A0H3H0M6_KLEPH</name>
<proteinExistence type="predicted"/>
<dbReference type="RefSeq" id="YP_005220829.1">
    <property type="nucleotide sequence ID" value="NC_016838.1"/>
</dbReference>
<dbReference type="Pfam" id="PF13957">
    <property type="entry name" value="YafO_toxin"/>
    <property type="match status" value="1"/>
</dbReference>
<dbReference type="EMBL" id="CP003223">
    <property type="protein sequence ID" value="AEW91930.1"/>
    <property type="molecule type" value="Genomic_DNA"/>
</dbReference>
<dbReference type="Proteomes" id="UP000007841">
    <property type="component" value="Plasmid pKPHS1"/>
</dbReference>
<dbReference type="RefSeq" id="WP_014342093.1">
    <property type="nucleotide sequence ID" value="NC_016838.1"/>
</dbReference>
<keyword evidence="2" id="KW-1185">Reference proteome</keyword>
<evidence type="ECO:0000313" key="2">
    <source>
        <dbReference type="Proteomes" id="UP000007841"/>
    </source>
</evidence>
<dbReference type="AlphaFoldDB" id="A0A0H3H0M6"/>
<sequence>MKATWNSDSYAQFLEPVFRVMPDLETSLLTDFVSFKNGFYPAVFGKDGPYTEPGSVVSSRVYHVHLLFTKQERNSHRNRFNCTSDRALVYTQHAKFQDVYSLLAIFPKEAHKTASDPVKMSDIAKYAAAFQKLTNP</sequence>
<geneLocation type="plasmid" evidence="1 2">
    <name>pKPHS1</name>
</geneLocation>
<dbReference type="InterPro" id="IPR020353">
    <property type="entry name" value="Toxin_YafO"/>
</dbReference>
<protein>
    <submittedName>
        <fullName evidence="1">Toxin YafO</fullName>
    </submittedName>
</protein>
<dbReference type="KEGG" id="kpm:KPHS_p100220"/>
<organism evidence="1 2">
    <name type="scientific">Klebsiella pneumoniae subsp. pneumoniae (strain HS11286)</name>
    <dbReference type="NCBI Taxonomy" id="1125630"/>
    <lineage>
        <taxon>Bacteria</taxon>
        <taxon>Pseudomonadati</taxon>
        <taxon>Pseudomonadota</taxon>
        <taxon>Gammaproteobacteria</taxon>
        <taxon>Enterobacterales</taxon>
        <taxon>Enterobacteriaceae</taxon>
        <taxon>Klebsiella/Raoultella group</taxon>
        <taxon>Klebsiella</taxon>
        <taxon>Klebsiella pneumoniae complex</taxon>
    </lineage>
</organism>
<evidence type="ECO:0000313" key="1">
    <source>
        <dbReference type="EMBL" id="AEW91930.1"/>
    </source>
</evidence>
<dbReference type="HOGENOM" id="CLU_148663_0_0_6"/>
<dbReference type="GeneID" id="11817918"/>
<reference evidence="2" key="1">
    <citation type="journal article" date="2012" name="J. Bacteriol.">
        <title>Complete genome sequence of Klebsiella pneumoniae subsp. pneumoniae HS11286, a multidrug-resistant strain isolated from human sputum.</title>
        <authorList>
            <person name="Liu P."/>
            <person name="Li P."/>
            <person name="Jiang X."/>
            <person name="Bi D."/>
            <person name="Xie Y."/>
            <person name="Tai C."/>
            <person name="Deng Z."/>
            <person name="Rajakumar K."/>
            <person name="Ou H.Y."/>
        </authorList>
    </citation>
    <scope>NUCLEOTIDE SEQUENCE [LARGE SCALE GENOMIC DNA]</scope>
    <source>
        <strain evidence="2">HS11286</strain>
        <plasmid evidence="2">pKPHS1</plasmid>
    </source>
</reference>
<keyword evidence="1" id="KW-0614">Plasmid</keyword>
<gene>
    <name evidence="1" type="ordered locus">KPHS_p100220</name>
</gene>